<protein>
    <submittedName>
        <fullName evidence="4">Uncharacterized protein</fullName>
    </submittedName>
</protein>
<dbReference type="SUPFAM" id="SSF52096">
    <property type="entry name" value="ClpP/crotonase"/>
    <property type="match status" value="1"/>
</dbReference>
<evidence type="ECO:0000259" key="3">
    <source>
        <dbReference type="Pfam" id="PF23658"/>
    </source>
</evidence>
<dbReference type="PANTHER" id="PTHR37049">
    <property type="entry name" value="PEPTIDASE S41 FAMILY PROTEIN"/>
    <property type="match status" value="1"/>
</dbReference>
<evidence type="ECO:0000313" key="4">
    <source>
        <dbReference type="EMBL" id="PSN60228.1"/>
    </source>
</evidence>
<evidence type="ECO:0000256" key="1">
    <source>
        <dbReference type="SAM" id="MobiDB-lite"/>
    </source>
</evidence>
<name>A0A2T2N5D4_CORCC</name>
<dbReference type="PANTHER" id="PTHR37049:SF4">
    <property type="entry name" value="RHODANESE DOMAIN-CONTAINING PROTEIN"/>
    <property type="match status" value="1"/>
</dbReference>
<feature type="domain" description="Tail specific protease" evidence="2">
    <location>
        <begin position="351"/>
        <end position="566"/>
    </location>
</feature>
<dbReference type="InterPro" id="IPR029045">
    <property type="entry name" value="ClpP/crotonase-like_dom_sf"/>
</dbReference>
<dbReference type="InterPro" id="IPR005151">
    <property type="entry name" value="Tail-specific_protease"/>
</dbReference>
<dbReference type="Pfam" id="PF23658">
    <property type="entry name" value="PDZ_CPAF_rel"/>
    <property type="match status" value="1"/>
</dbReference>
<gene>
    <name evidence="4" type="ORF">BS50DRAFT_211915</name>
</gene>
<dbReference type="GO" id="GO:0006508">
    <property type="term" value="P:proteolysis"/>
    <property type="evidence" value="ECO:0007669"/>
    <property type="project" value="InterPro"/>
</dbReference>
<accession>A0A2T2N5D4</accession>
<sequence length="757" mass="82443">MKNLLFFIPAIAAAQKLQQPAAPTEELPPLSSIIKRQDAGACEKVTGFWEDQVADSNQSTPIRVPAQLAYECLQSVPVDTDGDLKQIEELKEFINFQSNLNYRNDRIENYDEPLDVISELDEIANNIQDGNYESDYEVQTAMYLLFQKVRDFHFVFMPDLVTALPFFRNGGQIISLSEDGLSLPQVYLVSDLNRTSSDFTASPIETINGQPVEEYLQEIADVSNYHDPDARYNDLFPNLALRSKGSTLGGMFQQANIFDGATTTLTFANGTEKTLDNLATISDAFNYTGVTDGESFFDRFCQGPSNTRNESTSVSPSPTATPAPIGYPNPVFVESSRSFHGYYLNDSGHSDVAVLAIPGFQPIVNGNPYEGLVETQKLLRTFFANAVKDGKDKLLIDLRGNGGGTIDMGFELFKQLFPSIEPFGATRYRAHEAFGLVSAAAAEFLGNESIKEQDPTTYNIVMENAGVFDYRNVLNVNGSRFNSFDEYYGPYTNNNDTFTAIRRYNFSDESGGYTTGGYFNLTGYNSERPAPAQPFNASNIVLLQDGLCGSTCAIFAELMREQGHVHSIAIGGRPKNEPMQAVGGSKGANVFAFDAIYTIMTAVIGMFTYTGGLAAAAEANATAIGRIAATTQLQRRAGVNAQLQIPGSANSLDNFRQGDATETPLQFIYEAADCRLFYPKSVLTEGPTSVWRLAADAKWGNGKCVEGSTGHSSSISAVDDQAFNIKEQDPSTGAASGLKAYGLEKLLLGLAVIALLL</sequence>
<dbReference type="EMBL" id="KZ678150">
    <property type="protein sequence ID" value="PSN60228.1"/>
    <property type="molecule type" value="Genomic_DNA"/>
</dbReference>
<evidence type="ECO:0000259" key="2">
    <source>
        <dbReference type="Pfam" id="PF03572"/>
    </source>
</evidence>
<dbReference type="OrthoDB" id="27214at2759"/>
<dbReference type="Proteomes" id="UP000240883">
    <property type="component" value="Unassembled WGS sequence"/>
</dbReference>
<feature type="domain" description="CPAF-like PDZ" evidence="3">
    <location>
        <begin position="167"/>
        <end position="285"/>
    </location>
</feature>
<dbReference type="GO" id="GO:0008236">
    <property type="term" value="F:serine-type peptidase activity"/>
    <property type="evidence" value="ECO:0007669"/>
    <property type="project" value="InterPro"/>
</dbReference>
<feature type="region of interest" description="Disordered" evidence="1">
    <location>
        <begin position="305"/>
        <end position="326"/>
    </location>
</feature>
<proteinExistence type="predicted"/>
<evidence type="ECO:0000313" key="5">
    <source>
        <dbReference type="Proteomes" id="UP000240883"/>
    </source>
</evidence>
<dbReference type="STRING" id="1448308.A0A2T2N5D4"/>
<dbReference type="Gene3D" id="3.90.226.10">
    <property type="entry name" value="2-enoyl-CoA Hydratase, Chain A, domain 1"/>
    <property type="match status" value="1"/>
</dbReference>
<dbReference type="InterPro" id="IPR056186">
    <property type="entry name" value="PDZ_CPAF-rel"/>
</dbReference>
<dbReference type="InterPro" id="IPR052766">
    <property type="entry name" value="S41A_metabolite_peptidase"/>
</dbReference>
<reference evidence="4 5" key="1">
    <citation type="journal article" date="2018" name="Front. Microbiol.">
        <title>Genome-Wide Analysis of Corynespora cassiicola Leaf Fall Disease Putative Effectors.</title>
        <authorList>
            <person name="Lopez D."/>
            <person name="Ribeiro S."/>
            <person name="Label P."/>
            <person name="Fumanal B."/>
            <person name="Venisse J.S."/>
            <person name="Kohler A."/>
            <person name="de Oliveira R.R."/>
            <person name="Labutti K."/>
            <person name="Lipzen A."/>
            <person name="Lail K."/>
            <person name="Bauer D."/>
            <person name="Ohm R.A."/>
            <person name="Barry K.W."/>
            <person name="Spatafora J."/>
            <person name="Grigoriev I.V."/>
            <person name="Martin F.M."/>
            <person name="Pujade-Renaud V."/>
        </authorList>
    </citation>
    <scope>NUCLEOTIDE SEQUENCE [LARGE SCALE GENOMIC DNA]</scope>
    <source>
        <strain evidence="4 5">Philippines</strain>
    </source>
</reference>
<organism evidence="4 5">
    <name type="scientific">Corynespora cassiicola Philippines</name>
    <dbReference type="NCBI Taxonomy" id="1448308"/>
    <lineage>
        <taxon>Eukaryota</taxon>
        <taxon>Fungi</taxon>
        <taxon>Dikarya</taxon>
        <taxon>Ascomycota</taxon>
        <taxon>Pezizomycotina</taxon>
        <taxon>Dothideomycetes</taxon>
        <taxon>Pleosporomycetidae</taxon>
        <taxon>Pleosporales</taxon>
        <taxon>Corynesporascaceae</taxon>
        <taxon>Corynespora</taxon>
    </lineage>
</organism>
<keyword evidence="5" id="KW-1185">Reference proteome</keyword>
<dbReference type="Pfam" id="PF03572">
    <property type="entry name" value="Peptidase_S41"/>
    <property type="match status" value="1"/>
</dbReference>
<dbReference type="AlphaFoldDB" id="A0A2T2N5D4"/>